<dbReference type="Proteomes" id="UP000002279">
    <property type="component" value="Chromosome 1"/>
</dbReference>
<dbReference type="InterPro" id="IPR008015">
    <property type="entry name" value="PDED_dom"/>
</dbReference>
<dbReference type="FunFam" id="2.70.50.40:FF:000002">
    <property type="entry name" value="Retinal rod rhodopsin-sensitive cGMP 3',5'-cyclic phosphodiesterase subunit delta"/>
    <property type="match status" value="1"/>
</dbReference>
<evidence type="ECO:0000256" key="6">
    <source>
        <dbReference type="SAM" id="MobiDB-lite"/>
    </source>
</evidence>
<evidence type="ECO:0000256" key="3">
    <source>
        <dbReference type="ARBA" id="ARBA00022490"/>
    </source>
</evidence>
<evidence type="ECO:0000313" key="9">
    <source>
        <dbReference type="Proteomes" id="UP000002279"/>
    </source>
</evidence>
<evidence type="ECO:0000256" key="1">
    <source>
        <dbReference type="ARBA" id="ARBA00004496"/>
    </source>
</evidence>
<dbReference type="PANTHER" id="PTHR12976">
    <property type="entry name" value="RETINAL ROD RHODOPSIN-SENSITIVE CGMP 3',5'-CYCLIC PHOSPHODIESTERASE DELTA-SUBUNIT"/>
    <property type="match status" value="1"/>
</dbReference>
<dbReference type="AlphaFoldDB" id="A0A6I8NI37"/>
<keyword evidence="4" id="KW-0140">cGMP</keyword>
<proteinExistence type="inferred from homology"/>
<dbReference type="GeneTree" id="ENSGT00390000000263"/>
<sequence length="352" mass="38201">PISGGGGTLVGRRLLIGRHAEEGGPPSGGWIKRRAVESDWPFPPPIRVGGGTLVGERLLIGQRAEAGQARRGAPRLLERDWLFPLSISSRGGTLAGYPLPLGRRAEAGGSSEGRGGGGARAPPPGARLVASAVHRGGGGTLSGRRLLIGRRAEAGGEKAEGPPLPSSSPLPPLVRRRWAAARGKPRIMSARDERATHILRGFKLNWMNLRDAETGKILWQGTEDLSVPGVEHEARVPKKILKCKAVSRELNFSSAEQMEKFRLEQKVYFKGQCLEEWFFEFGFVIPNSTNTWQSLIEAAPESQMMPANILTGNVIIETKFFDDDLLTGLPTSRMGQEGKLTRPQRPTSGRNY</sequence>
<reference evidence="8" key="3">
    <citation type="submission" date="2025-09" db="UniProtKB">
        <authorList>
            <consortium name="Ensembl"/>
        </authorList>
    </citation>
    <scope>IDENTIFICATION</scope>
    <source>
        <strain evidence="8">Glennie</strain>
    </source>
</reference>
<keyword evidence="9" id="KW-1185">Reference proteome</keyword>
<organism evidence="8 9">
    <name type="scientific">Ornithorhynchus anatinus</name>
    <name type="common">Duckbill platypus</name>
    <dbReference type="NCBI Taxonomy" id="9258"/>
    <lineage>
        <taxon>Eukaryota</taxon>
        <taxon>Metazoa</taxon>
        <taxon>Chordata</taxon>
        <taxon>Craniata</taxon>
        <taxon>Vertebrata</taxon>
        <taxon>Euteleostomi</taxon>
        <taxon>Mammalia</taxon>
        <taxon>Monotremata</taxon>
        <taxon>Ornithorhynchidae</taxon>
        <taxon>Ornithorhynchus</taxon>
    </lineage>
</organism>
<keyword evidence="3" id="KW-0963">Cytoplasm</keyword>
<dbReference type="Bgee" id="ENSOANG00000045204">
    <property type="expression patterns" value="Expressed in testis and 7 other cell types or tissues"/>
</dbReference>
<protein>
    <recommendedName>
        <fullName evidence="5">Retinal rod rhodopsin-sensitive cGMP 3',5'-cyclic phosphodiesterase subunit delta</fullName>
    </recommendedName>
</protein>
<reference evidence="8 9" key="1">
    <citation type="journal article" date="2008" name="Nature">
        <title>Genome analysis of the platypus reveals unique signatures of evolution.</title>
        <authorList>
            <person name="Warren W.C."/>
            <person name="Hillier L.W."/>
            <person name="Marshall Graves J.A."/>
            <person name="Birney E."/>
            <person name="Ponting C.P."/>
            <person name="Grutzner F."/>
            <person name="Belov K."/>
            <person name="Miller W."/>
            <person name="Clarke L."/>
            <person name="Chinwalla A.T."/>
            <person name="Yang S.P."/>
            <person name="Heger A."/>
            <person name="Locke D.P."/>
            <person name="Miethke P."/>
            <person name="Waters P.D."/>
            <person name="Veyrunes F."/>
            <person name="Fulton L."/>
            <person name="Fulton B."/>
            <person name="Graves T."/>
            <person name="Wallis J."/>
            <person name="Puente X.S."/>
            <person name="Lopez-Otin C."/>
            <person name="Ordonez G.R."/>
            <person name="Eichler E.E."/>
            <person name="Chen L."/>
            <person name="Cheng Z."/>
            <person name="Deakin J.E."/>
            <person name="Alsop A."/>
            <person name="Thompson K."/>
            <person name="Kirby P."/>
            <person name="Papenfuss A.T."/>
            <person name="Wakefield M.J."/>
            <person name="Olender T."/>
            <person name="Lancet D."/>
            <person name="Huttley G.A."/>
            <person name="Smit A.F."/>
            <person name="Pask A."/>
            <person name="Temple-Smith P."/>
            <person name="Batzer M.A."/>
            <person name="Walker J.A."/>
            <person name="Konkel M.K."/>
            <person name="Harris R.S."/>
            <person name="Whittington C.M."/>
            <person name="Wong E.S."/>
            <person name="Gemmell N.J."/>
            <person name="Buschiazzo E."/>
            <person name="Vargas Jentzsch I.M."/>
            <person name="Merkel A."/>
            <person name="Schmitz J."/>
            <person name="Zemann A."/>
            <person name="Churakov G."/>
            <person name="Kriegs J.O."/>
            <person name="Brosius J."/>
            <person name="Murchison E.P."/>
            <person name="Sachidanandam R."/>
            <person name="Smith C."/>
            <person name="Hannon G.J."/>
            <person name="Tsend-Ayush E."/>
            <person name="McMillan D."/>
            <person name="Attenborough R."/>
            <person name="Rens W."/>
            <person name="Ferguson-Smith M."/>
            <person name="Lefevre C.M."/>
            <person name="Sharp J.A."/>
            <person name="Nicholas K.R."/>
            <person name="Ray D.A."/>
            <person name="Kube M."/>
            <person name="Reinhardt R."/>
            <person name="Pringle T.H."/>
            <person name="Taylor J."/>
            <person name="Jones R.C."/>
            <person name="Nixon B."/>
            <person name="Dacheux J.L."/>
            <person name="Niwa H."/>
            <person name="Sekita Y."/>
            <person name="Huang X."/>
            <person name="Stark A."/>
            <person name="Kheradpour P."/>
            <person name="Kellis M."/>
            <person name="Flicek P."/>
            <person name="Chen Y."/>
            <person name="Webber C."/>
            <person name="Hardison R."/>
            <person name="Nelson J."/>
            <person name="Hallsworth-Pepin K."/>
            <person name="Delehaunty K."/>
            <person name="Markovic C."/>
            <person name="Minx P."/>
            <person name="Feng Y."/>
            <person name="Kremitzki C."/>
            <person name="Mitreva M."/>
            <person name="Glasscock J."/>
            <person name="Wylie T."/>
            <person name="Wohldmann P."/>
            <person name="Thiru P."/>
            <person name="Nhan M.N."/>
            <person name="Pohl C.S."/>
            <person name="Smith S.M."/>
            <person name="Hou S."/>
            <person name="Nefedov M."/>
            <person name="de Jong P.J."/>
            <person name="Renfree M.B."/>
            <person name="Mardis E.R."/>
            <person name="Wilson R.K."/>
        </authorList>
    </citation>
    <scope>NUCLEOTIDE SEQUENCE [LARGE SCALE GENOMIC DNA]</scope>
    <source>
        <strain evidence="8 9">Glennie</strain>
    </source>
</reference>
<dbReference type="SUPFAM" id="SSF81296">
    <property type="entry name" value="E set domains"/>
    <property type="match status" value="1"/>
</dbReference>
<feature type="domain" description="GMP phosphodiesterase delta subunit" evidence="7">
    <location>
        <begin position="197"/>
        <end position="326"/>
    </location>
</feature>
<reference evidence="8" key="2">
    <citation type="submission" date="2025-08" db="UniProtKB">
        <authorList>
            <consortium name="Ensembl"/>
        </authorList>
    </citation>
    <scope>IDENTIFICATION</scope>
    <source>
        <strain evidence="8">Glennie</strain>
    </source>
</reference>
<evidence type="ECO:0000313" key="8">
    <source>
        <dbReference type="Ensembl" id="ENSOANP00000040898.1"/>
    </source>
</evidence>
<dbReference type="GO" id="GO:0005737">
    <property type="term" value="C:cytoplasm"/>
    <property type="evidence" value="ECO:0000318"/>
    <property type="project" value="GO_Central"/>
</dbReference>
<feature type="region of interest" description="Disordered" evidence="6">
    <location>
        <begin position="331"/>
        <end position="352"/>
    </location>
</feature>
<dbReference type="PANTHER" id="PTHR12976:SF0">
    <property type="entry name" value="RETINAL ROD RHODOPSIN-SENSITIVE CGMP 3',5'-CYCLIC PHOSPHODIESTERASE SUBUNIT DELTA"/>
    <property type="match status" value="1"/>
</dbReference>
<dbReference type="Pfam" id="PF05351">
    <property type="entry name" value="GMP_PDE_delta"/>
    <property type="match status" value="1"/>
</dbReference>
<dbReference type="InParanoid" id="A0A6I8NI37"/>
<feature type="compositionally biased region" description="Gly residues" evidence="6">
    <location>
        <begin position="110"/>
        <end position="119"/>
    </location>
</feature>
<comment type="similarity">
    <text evidence="2">Belongs to the PDE6D/unc-119 family.</text>
</comment>
<evidence type="ECO:0000256" key="4">
    <source>
        <dbReference type="ARBA" id="ARBA00022535"/>
    </source>
</evidence>
<comment type="subcellular location">
    <subcellularLocation>
        <location evidence="1">Cytoplasm</location>
    </subcellularLocation>
</comment>
<gene>
    <name evidence="8" type="primary">PDE6D</name>
</gene>
<name>A0A6I8NI37_ORNAN</name>
<evidence type="ECO:0000256" key="5">
    <source>
        <dbReference type="ARBA" id="ARBA00074030"/>
    </source>
</evidence>
<evidence type="ECO:0000256" key="2">
    <source>
        <dbReference type="ARBA" id="ARBA00008102"/>
    </source>
</evidence>
<feature type="region of interest" description="Disordered" evidence="6">
    <location>
        <begin position="105"/>
        <end position="125"/>
    </location>
</feature>
<accession>A0A6I8NI37</accession>
<dbReference type="Ensembl" id="ENSOANT00000076760.1">
    <property type="protein sequence ID" value="ENSOANP00000040898.1"/>
    <property type="gene ID" value="ENSOANG00000045204.1"/>
</dbReference>
<evidence type="ECO:0000259" key="7">
    <source>
        <dbReference type="Pfam" id="PF05351"/>
    </source>
</evidence>
<dbReference type="InterPro" id="IPR014756">
    <property type="entry name" value="Ig_E-set"/>
</dbReference>
<dbReference type="Gene3D" id="2.70.50.40">
    <property type="entry name" value="GMP phosphodiesterase, delta subunit"/>
    <property type="match status" value="1"/>
</dbReference>
<dbReference type="InterPro" id="IPR037036">
    <property type="entry name" value="PDED_dom_sf"/>
</dbReference>